<evidence type="ECO:0000313" key="8">
    <source>
        <dbReference type="Proteomes" id="UP000179807"/>
    </source>
</evidence>
<evidence type="ECO:0000256" key="1">
    <source>
        <dbReference type="ARBA" id="ARBA00022723"/>
    </source>
</evidence>
<dbReference type="GO" id="GO:0005737">
    <property type="term" value="C:cytoplasm"/>
    <property type="evidence" value="ECO:0007669"/>
    <property type="project" value="TreeGrafter"/>
</dbReference>
<dbReference type="SUPFAM" id="SSF47895">
    <property type="entry name" value="Transducin (alpha subunit), insertion domain"/>
    <property type="match status" value="1"/>
</dbReference>
<dbReference type="PRINTS" id="PR00318">
    <property type="entry name" value="GPROTEINA"/>
</dbReference>
<evidence type="ECO:0000256" key="6">
    <source>
        <dbReference type="PIRSR" id="PIRSR601019-2"/>
    </source>
</evidence>
<dbReference type="RefSeq" id="XP_068359522.1">
    <property type="nucleotide sequence ID" value="XM_068492577.1"/>
</dbReference>
<dbReference type="GO" id="GO:0005525">
    <property type="term" value="F:GTP binding"/>
    <property type="evidence" value="ECO:0007669"/>
    <property type="project" value="UniProtKB-KW"/>
</dbReference>
<sequence>MVHFSEIIHNYLLKKLGILVLRSIFQKHLSGVYFHLIHIMVCCNETDDPALQTKGKSKNQRAPPVKKDQSVTITMADSNDEEDKVKIGVIGPFLSGKSTLLRQAGILYGSRFFDEDRSALKPCIRTLILRDMKTLIEEVEQSGKPIDPVLSTSISLLKEITPNEDELVSDVVSSIIDIWNDETVKSIYEEKKIKNYLEHSSYFFDRVEKIAEQDYVPTDEDMLMYPGSTHSNCRDHDFNFNTKLVQITEVQGNTSGRRMWDRVLRGANYIMFVVSLSDFDYHLFEDDTIEVSQLSMTLFSQICEADQYRDIPVFLVLNKSDLFEKKIKEKTDLFNNAYPGFEGDVNNVNDAIEHVKQAYLSKVDARSNTGFVEAISVNSLNKESVANLMQKIAQKVVA</sequence>
<evidence type="ECO:0000256" key="2">
    <source>
        <dbReference type="ARBA" id="ARBA00022741"/>
    </source>
</evidence>
<dbReference type="Gene3D" id="3.40.50.300">
    <property type="entry name" value="P-loop containing nucleotide triphosphate hydrolases"/>
    <property type="match status" value="1"/>
</dbReference>
<feature type="binding site" evidence="6">
    <location>
        <position position="229"/>
    </location>
    <ligand>
        <name>Mg(2+)</name>
        <dbReference type="ChEBI" id="CHEBI:18420"/>
    </ligand>
</feature>
<keyword evidence="6" id="KW-0460">Magnesium</keyword>
<dbReference type="PANTHER" id="PTHR10218:SF302">
    <property type="entry name" value="GUANINE NUCLEOTIDE-BINDING PROTEIN ALPHA-5 SUBUNIT"/>
    <property type="match status" value="1"/>
</dbReference>
<dbReference type="SUPFAM" id="SSF52540">
    <property type="entry name" value="P-loop containing nucleoside triphosphate hydrolases"/>
    <property type="match status" value="1"/>
</dbReference>
<dbReference type="InterPro" id="IPR011025">
    <property type="entry name" value="GproteinA_insert"/>
</dbReference>
<dbReference type="OrthoDB" id="5817230at2759"/>
<evidence type="ECO:0000256" key="5">
    <source>
        <dbReference type="PIRSR" id="PIRSR601019-1"/>
    </source>
</evidence>
<gene>
    <name evidence="7" type="primary">fadA</name>
    <name evidence="7" type="ORF">TRFO_05583</name>
</gene>
<reference evidence="7" key="1">
    <citation type="submission" date="2016-10" db="EMBL/GenBank/DDBJ databases">
        <authorList>
            <person name="Benchimol M."/>
            <person name="Almeida L.G."/>
            <person name="Vasconcelos A.T."/>
            <person name="Perreira-Neves A."/>
            <person name="Rosa I.A."/>
            <person name="Tasca T."/>
            <person name="Bogo M.R."/>
            <person name="de Souza W."/>
        </authorList>
    </citation>
    <scope>NUCLEOTIDE SEQUENCE [LARGE SCALE GENOMIC DNA]</scope>
    <source>
        <strain evidence="7">K</strain>
    </source>
</reference>
<dbReference type="GO" id="GO:0007188">
    <property type="term" value="P:adenylate cyclase-modulating G protein-coupled receptor signaling pathway"/>
    <property type="evidence" value="ECO:0007669"/>
    <property type="project" value="TreeGrafter"/>
</dbReference>
<dbReference type="GO" id="GO:0001664">
    <property type="term" value="F:G protein-coupled receptor binding"/>
    <property type="evidence" value="ECO:0007669"/>
    <property type="project" value="TreeGrafter"/>
</dbReference>
<keyword evidence="3 5" id="KW-0342">GTP-binding</keyword>
<dbReference type="GO" id="GO:0003924">
    <property type="term" value="F:GTPase activity"/>
    <property type="evidence" value="ECO:0007669"/>
    <property type="project" value="InterPro"/>
</dbReference>
<dbReference type="Pfam" id="PF00503">
    <property type="entry name" value="G-alpha"/>
    <property type="match status" value="1"/>
</dbReference>
<dbReference type="AlphaFoldDB" id="A0A1J4K5W8"/>
<evidence type="ECO:0000313" key="7">
    <source>
        <dbReference type="EMBL" id="OHT06386.1"/>
    </source>
</evidence>
<comment type="caution">
    <text evidence="7">The sequence shown here is derived from an EMBL/GenBank/DDBJ whole genome shotgun (WGS) entry which is preliminary data.</text>
</comment>
<dbReference type="GO" id="GO:0031683">
    <property type="term" value="F:G-protein beta/gamma-subunit complex binding"/>
    <property type="evidence" value="ECO:0007669"/>
    <property type="project" value="InterPro"/>
</dbReference>
<dbReference type="PANTHER" id="PTHR10218">
    <property type="entry name" value="GTP-BINDING PROTEIN ALPHA SUBUNIT"/>
    <property type="match status" value="1"/>
</dbReference>
<feature type="binding site" evidence="5">
    <location>
        <begin position="318"/>
        <end position="321"/>
    </location>
    <ligand>
        <name>GTP</name>
        <dbReference type="ChEBI" id="CHEBI:37565"/>
    </ligand>
</feature>
<keyword evidence="8" id="KW-1185">Reference proteome</keyword>
<proteinExistence type="predicted"/>
<dbReference type="Proteomes" id="UP000179807">
    <property type="component" value="Unassembled WGS sequence"/>
</dbReference>
<dbReference type="VEuPathDB" id="TrichDB:TRFO_05583"/>
<dbReference type="GO" id="GO:0005834">
    <property type="term" value="C:heterotrimeric G-protein complex"/>
    <property type="evidence" value="ECO:0007669"/>
    <property type="project" value="TreeGrafter"/>
</dbReference>
<dbReference type="SMART" id="SM00275">
    <property type="entry name" value="G_alpha"/>
    <property type="match status" value="1"/>
</dbReference>
<accession>A0A1J4K5W8</accession>
<keyword evidence="1 6" id="KW-0479">Metal-binding</keyword>
<organism evidence="7 8">
    <name type="scientific">Tritrichomonas foetus</name>
    <dbReference type="NCBI Taxonomy" id="1144522"/>
    <lineage>
        <taxon>Eukaryota</taxon>
        <taxon>Metamonada</taxon>
        <taxon>Parabasalia</taxon>
        <taxon>Tritrichomonadida</taxon>
        <taxon>Tritrichomonadidae</taxon>
        <taxon>Tritrichomonas</taxon>
    </lineage>
</organism>
<feature type="binding site" evidence="6">
    <location>
        <position position="98"/>
    </location>
    <ligand>
        <name>Mg(2+)</name>
        <dbReference type="ChEBI" id="CHEBI:18420"/>
    </ligand>
</feature>
<feature type="binding site" evidence="5">
    <location>
        <begin position="223"/>
        <end position="229"/>
    </location>
    <ligand>
        <name>GTP</name>
        <dbReference type="ChEBI" id="CHEBI:37565"/>
    </ligand>
</feature>
<keyword evidence="2 5" id="KW-0547">Nucleotide-binding</keyword>
<dbReference type="InterPro" id="IPR027417">
    <property type="entry name" value="P-loop_NTPase"/>
</dbReference>
<dbReference type="PROSITE" id="PS51882">
    <property type="entry name" value="G_ALPHA"/>
    <property type="match status" value="1"/>
</dbReference>
<keyword evidence="4" id="KW-0807">Transducer</keyword>
<evidence type="ECO:0000256" key="3">
    <source>
        <dbReference type="ARBA" id="ARBA00023134"/>
    </source>
</evidence>
<dbReference type="GeneID" id="94827281"/>
<protein>
    <submittedName>
        <fullName evidence="7">Guanine nucleotide-binding protein subunit alpha</fullName>
    </submittedName>
</protein>
<name>A0A1J4K5W8_9EUKA</name>
<dbReference type="FunFam" id="3.40.50.300:FF:000692">
    <property type="entry name" value="Guanine nucleotide-binding protein subunit alpha"/>
    <property type="match status" value="1"/>
</dbReference>
<evidence type="ECO:0000256" key="4">
    <source>
        <dbReference type="ARBA" id="ARBA00023224"/>
    </source>
</evidence>
<dbReference type="Gene3D" id="1.10.400.10">
    <property type="entry name" value="GI Alpha 1, domain 2-like"/>
    <property type="match status" value="1"/>
</dbReference>
<dbReference type="InterPro" id="IPR001019">
    <property type="entry name" value="Gprotein_alpha_su"/>
</dbReference>
<dbReference type="EMBL" id="MLAK01000727">
    <property type="protein sequence ID" value="OHT06386.1"/>
    <property type="molecule type" value="Genomic_DNA"/>
</dbReference>
<dbReference type="GO" id="GO:0046872">
    <property type="term" value="F:metal ion binding"/>
    <property type="evidence" value="ECO:0007669"/>
    <property type="project" value="UniProtKB-KW"/>
</dbReference>